<evidence type="ECO:0000313" key="1">
    <source>
        <dbReference type="EMBL" id="TDN56360.1"/>
    </source>
</evidence>
<evidence type="ECO:0000313" key="2">
    <source>
        <dbReference type="Proteomes" id="UP000295129"/>
    </source>
</evidence>
<protein>
    <submittedName>
        <fullName evidence="1">Uncharacterized protein</fullName>
    </submittedName>
</protein>
<dbReference type="AlphaFoldDB" id="A0A4R6EDS3"/>
<proteinExistence type="predicted"/>
<organism evidence="1 2">
    <name type="scientific">Azoarcus indigens</name>
    <dbReference type="NCBI Taxonomy" id="29545"/>
    <lineage>
        <taxon>Bacteria</taxon>
        <taxon>Pseudomonadati</taxon>
        <taxon>Pseudomonadota</taxon>
        <taxon>Betaproteobacteria</taxon>
        <taxon>Rhodocyclales</taxon>
        <taxon>Zoogloeaceae</taxon>
        <taxon>Azoarcus</taxon>
    </lineage>
</organism>
<gene>
    <name evidence="1" type="ORF">C7389_102296</name>
</gene>
<comment type="caution">
    <text evidence="1">The sequence shown here is derived from an EMBL/GenBank/DDBJ whole genome shotgun (WGS) entry which is preliminary data.</text>
</comment>
<sequence>MSIDDPSFPATVYARPIENEEGTHDLIWSQQAQGGLTAAYHASPIAARNFLAALII</sequence>
<accession>A0A4R6EDS3</accession>
<name>A0A4R6EDS3_9RHOO</name>
<dbReference type="EMBL" id="SNVV01000002">
    <property type="protein sequence ID" value="TDN56360.1"/>
    <property type="molecule type" value="Genomic_DNA"/>
</dbReference>
<dbReference type="Proteomes" id="UP000295129">
    <property type="component" value="Unassembled WGS sequence"/>
</dbReference>
<reference evidence="1 2" key="1">
    <citation type="submission" date="2019-03" db="EMBL/GenBank/DDBJ databases">
        <title>Genomic Encyclopedia of Type Strains, Phase IV (KMG-IV): sequencing the most valuable type-strain genomes for metagenomic binning, comparative biology and taxonomic classification.</title>
        <authorList>
            <person name="Goeker M."/>
        </authorList>
    </citation>
    <scope>NUCLEOTIDE SEQUENCE [LARGE SCALE GENOMIC DNA]</scope>
    <source>
        <strain evidence="1 2">DSM 12121</strain>
    </source>
</reference>
<keyword evidence="2" id="KW-1185">Reference proteome</keyword>